<dbReference type="CDD" id="cd14944">
    <property type="entry name" value="TRAPPC6A_Trs33"/>
    <property type="match status" value="1"/>
</dbReference>
<comment type="similarity">
    <text evidence="1">Belongs to the TRAPP small subunits family. BET3 subfamily.</text>
</comment>
<dbReference type="EMBL" id="MBFR01000059">
    <property type="protein sequence ID" value="PVU95338.1"/>
    <property type="molecule type" value="Genomic_DNA"/>
</dbReference>
<dbReference type="Gene3D" id="3.30.1380.20">
    <property type="entry name" value="Trafficking protein particle complex subunit 3"/>
    <property type="match status" value="1"/>
</dbReference>
<dbReference type="SUPFAM" id="SSF111126">
    <property type="entry name" value="Ligand-binding domain in the NO signalling and Golgi transport"/>
    <property type="match status" value="1"/>
</dbReference>
<sequence>MEVIDTTVETAKAKYIKDHNTYVKENNKLKGSATEKPASLKEEQMDPDYEILSELISSKLDAIGFRIGARISERYSVDIPCFTDDLSVIKCLCKDIWAFLFGKQIDNLKTNHKGVFIIQDYRFRWVTKIKSSKEKASQYLTVVSGIVRGILDNYGIKATVACDVDLPRCTFNITVQSSVFKRNVR</sequence>
<evidence type="ECO:0000313" key="2">
    <source>
        <dbReference type="EMBL" id="PVU95338.1"/>
    </source>
</evidence>
<comment type="caution">
    <text evidence="2">The sequence shown here is derived from an EMBL/GenBank/DDBJ whole genome shotgun (WGS) entry which is preliminary data.</text>
</comment>
<dbReference type="GO" id="GO:0006888">
    <property type="term" value="P:endoplasmic reticulum to Golgi vesicle-mediated transport"/>
    <property type="evidence" value="ECO:0007669"/>
    <property type="project" value="TreeGrafter"/>
</dbReference>
<dbReference type="InterPro" id="IPR024096">
    <property type="entry name" value="NO_sig/Golgi_transp_ligand-bd"/>
</dbReference>
<dbReference type="InterPro" id="IPR037992">
    <property type="entry name" value="TRAPPC6/Trs33"/>
</dbReference>
<keyword evidence="3" id="KW-1185">Reference proteome</keyword>
<dbReference type="GO" id="GO:0030008">
    <property type="term" value="C:TRAPP complex"/>
    <property type="evidence" value="ECO:0007669"/>
    <property type="project" value="TreeGrafter"/>
</dbReference>
<reference evidence="2 3" key="1">
    <citation type="journal article" date="2018" name="MBio">
        <title>Comparative Genomics Reveals the Core Gene Toolbox for the Fungus-Insect Symbiosis.</title>
        <authorList>
            <person name="Wang Y."/>
            <person name="Stata M."/>
            <person name="Wang W."/>
            <person name="Stajich J.E."/>
            <person name="White M.M."/>
            <person name="Moncalvo J.M."/>
        </authorList>
    </citation>
    <scope>NUCLEOTIDE SEQUENCE [LARGE SCALE GENOMIC DNA]</scope>
    <source>
        <strain evidence="2 3">SWE-8-4</strain>
    </source>
</reference>
<evidence type="ECO:0000256" key="1">
    <source>
        <dbReference type="ARBA" id="ARBA00006218"/>
    </source>
</evidence>
<proteinExistence type="inferred from homology"/>
<protein>
    <recommendedName>
        <fullName evidence="4">Trafficking protein particle complex subunit</fullName>
    </recommendedName>
</protein>
<gene>
    <name evidence="2" type="ORF">BB561_001871</name>
</gene>
<dbReference type="GO" id="GO:0005801">
    <property type="term" value="C:cis-Golgi network"/>
    <property type="evidence" value="ECO:0007669"/>
    <property type="project" value="TreeGrafter"/>
</dbReference>
<dbReference type="Proteomes" id="UP000245383">
    <property type="component" value="Unassembled WGS sequence"/>
</dbReference>
<evidence type="ECO:0008006" key="4">
    <source>
        <dbReference type="Google" id="ProtNLM"/>
    </source>
</evidence>
<evidence type="ECO:0000313" key="3">
    <source>
        <dbReference type="Proteomes" id="UP000245383"/>
    </source>
</evidence>
<dbReference type="Pfam" id="PF04051">
    <property type="entry name" value="TRAPP"/>
    <property type="match status" value="1"/>
</dbReference>
<dbReference type="OrthoDB" id="941624at2759"/>
<dbReference type="STRING" id="133385.A0A2T9YSL8"/>
<dbReference type="InterPro" id="IPR007194">
    <property type="entry name" value="TRAPP_component"/>
</dbReference>
<dbReference type="AlphaFoldDB" id="A0A2T9YSL8"/>
<organism evidence="2 3">
    <name type="scientific">Smittium simulii</name>
    <dbReference type="NCBI Taxonomy" id="133385"/>
    <lineage>
        <taxon>Eukaryota</taxon>
        <taxon>Fungi</taxon>
        <taxon>Fungi incertae sedis</taxon>
        <taxon>Zoopagomycota</taxon>
        <taxon>Kickxellomycotina</taxon>
        <taxon>Harpellomycetes</taxon>
        <taxon>Harpellales</taxon>
        <taxon>Legeriomycetaceae</taxon>
        <taxon>Smittium</taxon>
    </lineage>
</organism>
<dbReference type="GO" id="GO:0005802">
    <property type="term" value="C:trans-Golgi network"/>
    <property type="evidence" value="ECO:0007669"/>
    <property type="project" value="TreeGrafter"/>
</dbReference>
<dbReference type="PANTHER" id="PTHR12817">
    <property type="entry name" value="TRAFFICKING PROTEIN PARTICLE COMPLEX SUBUNIT 6B"/>
    <property type="match status" value="1"/>
</dbReference>
<accession>A0A2T9YSL8</accession>
<name>A0A2T9YSL8_9FUNG</name>
<dbReference type="PANTHER" id="PTHR12817:SF0">
    <property type="entry name" value="GEO08327P1"/>
    <property type="match status" value="1"/>
</dbReference>